<evidence type="ECO:0000313" key="4">
    <source>
        <dbReference type="Proteomes" id="UP001267878"/>
    </source>
</evidence>
<proteinExistence type="predicted"/>
<accession>A0ABU1VKF0</accession>
<evidence type="ECO:0000256" key="1">
    <source>
        <dbReference type="SAM" id="MobiDB-lite"/>
    </source>
</evidence>
<evidence type="ECO:0000259" key="2">
    <source>
        <dbReference type="Pfam" id="PF05118"/>
    </source>
</evidence>
<evidence type="ECO:0000313" key="3">
    <source>
        <dbReference type="EMBL" id="MDR7097944.1"/>
    </source>
</evidence>
<dbReference type="Gene3D" id="2.60.120.330">
    <property type="entry name" value="B-lactam Antibiotic, Isopenicillin N Synthase, Chain"/>
    <property type="match status" value="1"/>
</dbReference>
<gene>
    <name evidence="3" type="ORF">J2X04_000291</name>
</gene>
<reference evidence="3 4" key="1">
    <citation type="submission" date="2023-07" db="EMBL/GenBank/DDBJ databases">
        <title>Sorghum-associated microbial communities from plants grown in Nebraska, USA.</title>
        <authorList>
            <person name="Schachtman D."/>
        </authorList>
    </citation>
    <scope>NUCLEOTIDE SEQUENCE [LARGE SCALE GENOMIC DNA]</scope>
    <source>
        <strain evidence="3 4">BE187</strain>
    </source>
</reference>
<comment type="caution">
    <text evidence="3">The sequence shown here is derived from an EMBL/GenBank/DDBJ whole genome shotgun (WGS) entry which is preliminary data.</text>
</comment>
<feature type="region of interest" description="Disordered" evidence="1">
    <location>
        <begin position="1"/>
        <end position="20"/>
    </location>
</feature>
<dbReference type="SUPFAM" id="SSF51197">
    <property type="entry name" value="Clavaminate synthase-like"/>
    <property type="match status" value="1"/>
</dbReference>
<dbReference type="Pfam" id="PF05118">
    <property type="entry name" value="Asp_Arg_Hydrox"/>
    <property type="match status" value="1"/>
</dbReference>
<protein>
    <recommendedName>
        <fullName evidence="2">Aspartyl/asparaginy/proline hydroxylase domain-containing protein</fullName>
    </recommendedName>
</protein>
<dbReference type="EMBL" id="JAVDVW010000001">
    <property type="protein sequence ID" value="MDR7097944.1"/>
    <property type="molecule type" value="Genomic_DNA"/>
</dbReference>
<name>A0ABU1VKF0_9GAMM</name>
<dbReference type="InterPro" id="IPR027443">
    <property type="entry name" value="IPNS-like_sf"/>
</dbReference>
<sequence>MNVPASAAAMQPNPRKTTSMRKLGPVDITRLREAVLAIPDAVWDAENADKPNRFEALDKTRHIVFRFVSNFRDWRDSYDRPLWAQWHGLLEPVLAKAVEPYGYARGVFPRVMLARMAPGGVIKPHRDANPAAKWPHKIHVPLLTNDKVTFFIDNVGYHFAEGEAVEVSNMAVHAVENAGASDRIHLIFEYYDPDQPEPAWLAAAQK</sequence>
<feature type="domain" description="Aspartyl/asparaginy/proline hydroxylase" evidence="2">
    <location>
        <begin position="107"/>
        <end position="193"/>
    </location>
</feature>
<dbReference type="RefSeq" id="WP_310051286.1">
    <property type="nucleotide sequence ID" value="NZ_JAVDVW010000001.1"/>
</dbReference>
<organism evidence="3 4">
    <name type="scientific">Agrilutibacter niabensis</name>
    <dbReference type="NCBI Taxonomy" id="380628"/>
    <lineage>
        <taxon>Bacteria</taxon>
        <taxon>Pseudomonadati</taxon>
        <taxon>Pseudomonadota</taxon>
        <taxon>Gammaproteobacteria</taxon>
        <taxon>Lysobacterales</taxon>
        <taxon>Lysobacteraceae</taxon>
        <taxon>Agrilutibacter</taxon>
    </lineage>
</organism>
<dbReference type="InterPro" id="IPR007803">
    <property type="entry name" value="Asp/Arg/Pro-Hydrxlase"/>
</dbReference>
<keyword evidence="4" id="KW-1185">Reference proteome</keyword>
<dbReference type="Proteomes" id="UP001267878">
    <property type="component" value="Unassembled WGS sequence"/>
</dbReference>